<dbReference type="SUPFAM" id="SSF75011">
    <property type="entry name" value="3-carboxy-cis,cis-mucoante lactonizing enzyme"/>
    <property type="match status" value="1"/>
</dbReference>
<dbReference type="GeneID" id="81380327"/>
<gene>
    <name evidence="2" type="ORF">N7469_002240</name>
</gene>
<evidence type="ECO:0000256" key="1">
    <source>
        <dbReference type="SAM" id="SignalP"/>
    </source>
</evidence>
<keyword evidence="1" id="KW-0732">Signal</keyword>
<protein>
    <submittedName>
        <fullName evidence="2">Uncharacterized protein</fullName>
    </submittedName>
</protein>
<accession>A0A9W9P9X7</accession>
<reference evidence="2" key="2">
    <citation type="journal article" date="2023" name="IMA Fungus">
        <title>Comparative genomic study of the Penicillium genus elucidates a diverse pangenome and 15 lateral gene transfer events.</title>
        <authorList>
            <person name="Petersen C."/>
            <person name="Sorensen T."/>
            <person name="Nielsen M.R."/>
            <person name="Sondergaard T.E."/>
            <person name="Sorensen J.L."/>
            <person name="Fitzpatrick D.A."/>
            <person name="Frisvad J.C."/>
            <person name="Nielsen K.L."/>
        </authorList>
    </citation>
    <scope>NUCLEOTIDE SEQUENCE</scope>
    <source>
        <strain evidence="2">IBT 23319</strain>
    </source>
</reference>
<feature type="signal peptide" evidence="1">
    <location>
        <begin position="1"/>
        <end position="22"/>
    </location>
</feature>
<proteinExistence type="predicted"/>
<dbReference type="AlphaFoldDB" id="A0A9W9P9X7"/>
<evidence type="ECO:0000313" key="2">
    <source>
        <dbReference type="EMBL" id="KAJ5240649.1"/>
    </source>
</evidence>
<keyword evidence="3" id="KW-1185">Reference proteome</keyword>
<sequence>MMLSTFKSLAMALALGASSVLAQDTWNSLVSRRVTEYQMPVATETHEFARVPDTNFLLLTQMSDSKLLKIELDSETEQPVALHSFPMGQNSSSQLHGVWPSTIYPGKMWLSLQGDNKLLLIDPGKELSTTPFILKTIDIPKPGNGPHCVFEIGNRVWAGLKVASKQNGKYYVFSADVHNTTDHKMYRAVNSPVFIKEDPTTGLIYVTQDNDSSIMRINVTSSETKQMHVPPSVGNNAVGMISGKGAMGGVWFTLAGNATGGTGTFGHIGHNGKMNFFKLKHPLLGINAGLLHIADASTEDGGPALWLLSTSLLSTNSPDAVIRVTFDSNIETITGEEYISMPTQNAKVHRVLPMDSTIFVSELYTFTLAQVTYNNTVAGQWLPAQAVTNNTIYTEAS</sequence>
<dbReference type="RefSeq" id="XP_056503654.1">
    <property type="nucleotide sequence ID" value="XM_056641160.1"/>
</dbReference>
<evidence type="ECO:0000313" key="3">
    <source>
        <dbReference type="Proteomes" id="UP001147733"/>
    </source>
</evidence>
<reference evidence="2" key="1">
    <citation type="submission" date="2022-11" db="EMBL/GenBank/DDBJ databases">
        <authorList>
            <person name="Petersen C."/>
        </authorList>
    </citation>
    <scope>NUCLEOTIDE SEQUENCE</scope>
    <source>
        <strain evidence="2">IBT 23319</strain>
    </source>
</reference>
<comment type="caution">
    <text evidence="2">The sequence shown here is derived from an EMBL/GenBank/DDBJ whole genome shotgun (WGS) entry which is preliminary data.</text>
</comment>
<dbReference type="Proteomes" id="UP001147733">
    <property type="component" value="Unassembled WGS sequence"/>
</dbReference>
<dbReference type="OrthoDB" id="5588185at2759"/>
<name>A0A9W9P9X7_PENCI</name>
<organism evidence="2 3">
    <name type="scientific">Penicillium citrinum</name>
    <dbReference type="NCBI Taxonomy" id="5077"/>
    <lineage>
        <taxon>Eukaryota</taxon>
        <taxon>Fungi</taxon>
        <taxon>Dikarya</taxon>
        <taxon>Ascomycota</taxon>
        <taxon>Pezizomycotina</taxon>
        <taxon>Eurotiomycetes</taxon>
        <taxon>Eurotiomycetidae</taxon>
        <taxon>Eurotiales</taxon>
        <taxon>Aspergillaceae</taxon>
        <taxon>Penicillium</taxon>
    </lineage>
</organism>
<dbReference type="InterPro" id="IPR015943">
    <property type="entry name" value="WD40/YVTN_repeat-like_dom_sf"/>
</dbReference>
<feature type="chain" id="PRO_5040899062" evidence="1">
    <location>
        <begin position="23"/>
        <end position="397"/>
    </location>
</feature>
<dbReference type="Gene3D" id="2.130.10.10">
    <property type="entry name" value="YVTN repeat-like/Quinoprotein amine dehydrogenase"/>
    <property type="match status" value="1"/>
</dbReference>
<dbReference type="EMBL" id="JAPQKT010000002">
    <property type="protein sequence ID" value="KAJ5240649.1"/>
    <property type="molecule type" value="Genomic_DNA"/>
</dbReference>